<feature type="chain" id="PRO_5043945495" evidence="1">
    <location>
        <begin position="17"/>
        <end position="330"/>
    </location>
</feature>
<evidence type="ECO:0000313" key="3">
    <source>
        <dbReference type="Proteomes" id="UP001362999"/>
    </source>
</evidence>
<name>A0AAW0EDZ1_9AGAR</name>
<dbReference type="Proteomes" id="UP001362999">
    <property type="component" value="Unassembled WGS sequence"/>
</dbReference>
<organism evidence="2 3">
    <name type="scientific">Favolaschia claudopus</name>
    <dbReference type="NCBI Taxonomy" id="2862362"/>
    <lineage>
        <taxon>Eukaryota</taxon>
        <taxon>Fungi</taxon>
        <taxon>Dikarya</taxon>
        <taxon>Basidiomycota</taxon>
        <taxon>Agaricomycotina</taxon>
        <taxon>Agaricomycetes</taxon>
        <taxon>Agaricomycetidae</taxon>
        <taxon>Agaricales</taxon>
        <taxon>Marasmiineae</taxon>
        <taxon>Mycenaceae</taxon>
        <taxon>Favolaschia</taxon>
    </lineage>
</organism>
<dbReference type="EMBL" id="JAWWNJ010000002">
    <property type="protein sequence ID" value="KAK7062110.1"/>
    <property type="molecule type" value="Genomic_DNA"/>
</dbReference>
<dbReference type="SUPFAM" id="SSF55144">
    <property type="entry name" value="LigT-like"/>
    <property type="match status" value="1"/>
</dbReference>
<comment type="caution">
    <text evidence="2">The sequence shown here is derived from an EMBL/GenBank/DDBJ whole genome shotgun (WGS) entry which is preliminary data.</text>
</comment>
<reference evidence="2 3" key="1">
    <citation type="journal article" date="2024" name="J Genomics">
        <title>Draft genome sequencing and assembly of Favolaschia claudopus CIRM-BRFM 2984 isolated from oak limbs.</title>
        <authorList>
            <person name="Navarro D."/>
            <person name="Drula E."/>
            <person name="Chaduli D."/>
            <person name="Cazenave R."/>
            <person name="Ahrendt S."/>
            <person name="Wang J."/>
            <person name="Lipzen A."/>
            <person name="Daum C."/>
            <person name="Barry K."/>
            <person name="Grigoriev I.V."/>
            <person name="Favel A."/>
            <person name="Rosso M.N."/>
            <person name="Martin F."/>
        </authorList>
    </citation>
    <scope>NUCLEOTIDE SEQUENCE [LARGE SCALE GENOMIC DNA]</scope>
    <source>
        <strain evidence="2 3">CIRM-BRFM 2984</strain>
    </source>
</reference>
<evidence type="ECO:0000313" key="2">
    <source>
        <dbReference type="EMBL" id="KAK7062110.1"/>
    </source>
</evidence>
<evidence type="ECO:0000256" key="1">
    <source>
        <dbReference type="SAM" id="SignalP"/>
    </source>
</evidence>
<protein>
    <submittedName>
        <fullName evidence="2">Uncharacterized protein</fullName>
    </submittedName>
</protein>
<keyword evidence="3" id="KW-1185">Reference proteome</keyword>
<dbReference type="AlphaFoldDB" id="A0AAW0EDZ1"/>
<accession>A0AAW0EDZ1</accession>
<keyword evidence="1" id="KW-0732">Signal</keyword>
<dbReference type="InterPro" id="IPR009097">
    <property type="entry name" value="Cyclic_Pdiesterase"/>
</dbReference>
<gene>
    <name evidence="2" type="ORF">R3P38DRAFT_687769</name>
</gene>
<dbReference type="Gene3D" id="3.90.1140.10">
    <property type="entry name" value="Cyclic phosphodiesterase"/>
    <property type="match status" value="1"/>
</dbReference>
<proteinExistence type="predicted"/>
<sequence length="330" mass="37643">MSFLFLELIAIQICTGPVPDPARVFYSPSCQPRACVELFYLQVPMGYSITVQWKPDSLYDYLNSLRGTLASGSNATPVHISVASFLQIPDSGVPAFIQTLQKFCLRCSVHELRFGAMSDELFSLTNVAVPIQAPCRELLDIRNEIETFCMAWGINLRHPNFRPHATIFTANLERKTRKVHGIVRECLAAWTAHSENSSEVKVLGFDMWKHGGKQAELVERFTLPTLCMCSICDRARRMKLHGCSCKICVRSMHTFEPRRLTQRRHFRQTKLEKVNVVEQRGYTYLKRVVSRVENARGTMRTKRAKCPAVVSTLRTGDHQQISERTTRPYG</sequence>
<feature type="signal peptide" evidence="1">
    <location>
        <begin position="1"/>
        <end position="16"/>
    </location>
</feature>